<comment type="subcellular location">
    <subcellularLocation>
        <location evidence="1">Secreted</location>
    </subcellularLocation>
</comment>
<evidence type="ECO:0000256" key="1">
    <source>
        <dbReference type="ARBA" id="ARBA00004613"/>
    </source>
</evidence>
<protein>
    <recommendedName>
        <fullName evidence="5">C1q domain-containing protein</fullName>
    </recommendedName>
</protein>
<dbReference type="Gene3D" id="2.60.120.40">
    <property type="match status" value="1"/>
</dbReference>
<keyword evidence="3 4" id="KW-0732">Signal</keyword>
<dbReference type="GO" id="GO:0005576">
    <property type="term" value="C:extracellular region"/>
    <property type="evidence" value="ECO:0007669"/>
    <property type="project" value="UniProtKB-SubCell"/>
</dbReference>
<dbReference type="SUPFAM" id="SSF49842">
    <property type="entry name" value="TNF-like"/>
    <property type="match status" value="1"/>
</dbReference>
<dbReference type="SMART" id="SM00110">
    <property type="entry name" value="C1Q"/>
    <property type="match status" value="1"/>
</dbReference>
<name>A0A8B6E1H9_MYTGA</name>
<sequence length="197" mass="22155">MVFVQFLICLLLCKGLHSMSIHINSNDTVDVVALKQNVESLKNQVHNLSSLIENDINSYKQGVFFFAKLSRLTYLNKNSIVKFNEVVTDSGNNFNHGNGMFVAPVSGYYQFSWTTFTYSDKIVDTELRVDNVIVDAMYAHISASSSVPATKIAICWVNKGDHVWIQTTNSYTENAIHNPNQSNAKSSFLGFLIEEKE</sequence>
<dbReference type="Proteomes" id="UP000596742">
    <property type="component" value="Unassembled WGS sequence"/>
</dbReference>
<keyword evidence="2" id="KW-0964">Secreted</keyword>
<evidence type="ECO:0000313" key="6">
    <source>
        <dbReference type="EMBL" id="VDI27190.1"/>
    </source>
</evidence>
<dbReference type="InterPro" id="IPR001073">
    <property type="entry name" value="C1q_dom"/>
</dbReference>
<evidence type="ECO:0000256" key="3">
    <source>
        <dbReference type="ARBA" id="ARBA00022729"/>
    </source>
</evidence>
<dbReference type="PANTHER" id="PTHR22923">
    <property type="entry name" value="CEREBELLIN-RELATED"/>
    <property type="match status" value="1"/>
</dbReference>
<dbReference type="Pfam" id="PF00386">
    <property type="entry name" value="C1q"/>
    <property type="match status" value="1"/>
</dbReference>
<evidence type="ECO:0000256" key="4">
    <source>
        <dbReference type="SAM" id="SignalP"/>
    </source>
</evidence>
<keyword evidence="7" id="KW-1185">Reference proteome</keyword>
<dbReference type="PANTHER" id="PTHR22923:SF116">
    <property type="entry name" value="C1Q DOMAIN-CONTAINING PROTEIN"/>
    <property type="match status" value="1"/>
</dbReference>
<dbReference type="AlphaFoldDB" id="A0A8B6E1H9"/>
<dbReference type="PROSITE" id="PS50871">
    <property type="entry name" value="C1Q"/>
    <property type="match status" value="1"/>
</dbReference>
<feature type="chain" id="PRO_5032517918" description="C1q domain-containing protein" evidence="4">
    <location>
        <begin position="19"/>
        <end position="197"/>
    </location>
</feature>
<organism evidence="6 7">
    <name type="scientific">Mytilus galloprovincialis</name>
    <name type="common">Mediterranean mussel</name>
    <dbReference type="NCBI Taxonomy" id="29158"/>
    <lineage>
        <taxon>Eukaryota</taxon>
        <taxon>Metazoa</taxon>
        <taxon>Spiralia</taxon>
        <taxon>Lophotrochozoa</taxon>
        <taxon>Mollusca</taxon>
        <taxon>Bivalvia</taxon>
        <taxon>Autobranchia</taxon>
        <taxon>Pteriomorphia</taxon>
        <taxon>Mytilida</taxon>
        <taxon>Mytiloidea</taxon>
        <taxon>Mytilidae</taxon>
        <taxon>Mytilinae</taxon>
        <taxon>Mytilus</taxon>
    </lineage>
</organism>
<gene>
    <name evidence="6" type="ORF">MGAL_10B084994</name>
</gene>
<dbReference type="OrthoDB" id="8964326at2759"/>
<comment type="caution">
    <text evidence="6">The sequence shown here is derived from an EMBL/GenBank/DDBJ whole genome shotgun (WGS) entry which is preliminary data.</text>
</comment>
<reference evidence="6" key="1">
    <citation type="submission" date="2018-11" db="EMBL/GenBank/DDBJ databases">
        <authorList>
            <person name="Alioto T."/>
            <person name="Alioto T."/>
        </authorList>
    </citation>
    <scope>NUCLEOTIDE SEQUENCE</scope>
</reference>
<dbReference type="InterPro" id="IPR050822">
    <property type="entry name" value="Cerebellin_Synaptic_Org"/>
</dbReference>
<dbReference type="PRINTS" id="PR00007">
    <property type="entry name" value="COMPLEMNTC1Q"/>
</dbReference>
<dbReference type="InterPro" id="IPR008983">
    <property type="entry name" value="Tumour_necrosis_fac-like_dom"/>
</dbReference>
<feature type="signal peptide" evidence="4">
    <location>
        <begin position="1"/>
        <end position="18"/>
    </location>
</feature>
<evidence type="ECO:0000256" key="2">
    <source>
        <dbReference type="ARBA" id="ARBA00022525"/>
    </source>
</evidence>
<feature type="domain" description="C1q" evidence="5">
    <location>
        <begin position="58"/>
        <end position="197"/>
    </location>
</feature>
<accession>A0A8B6E1H9</accession>
<dbReference type="EMBL" id="UYJE01004339">
    <property type="protein sequence ID" value="VDI27190.1"/>
    <property type="molecule type" value="Genomic_DNA"/>
</dbReference>
<evidence type="ECO:0000313" key="7">
    <source>
        <dbReference type="Proteomes" id="UP000596742"/>
    </source>
</evidence>
<evidence type="ECO:0000259" key="5">
    <source>
        <dbReference type="PROSITE" id="PS50871"/>
    </source>
</evidence>
<proteinExistence type="predicted"/>